<name>A0ACC4E4K2_PURLI</name>
<protein>
    <submittedName>
        <fullName evidence="1">Uncharacterized protein</fullName>
    </submittedName>
</protein>
<organism evidence="1 2">
    <name type="scientific">Purpureocillium lilacinum</name>
    <name type="common">Paecilomyces lilacinus</name>
    <dbReference type="NCBI Taxonomy" id="33203"/>
    <lineage>
        <taxon>Eukaryota</taxon>
        <taxon>Fungi</taxon>
        <taxon>Dikarya</taxon>
        <taxon>Ascomycota</taxon>
        <taxon>Pezizomycotina</taxon>
        <taxon>Sordariomycetes</taxon>
        <taxon>Hypocreomycetidae</taxon>
        <taxon>Hypocreales</taxon>
        <taxon>Ophiocordycipitaceae</taxon>
        <taxon>Purpureocillium</taxon>
    </lineage>
</organism>
<proteinExistence type="predicted"/>
<reference evidence="1" key="1">
    <citation type="submission" date="2024-12" db="EMBL/GenBank/DDBJ databases">
        <title>Comparative genomics and development of molecular markers within Purpureocillium lilacinum and among Purpureocillium species.</title>
        <authorList>
            <person name="Yeh Z.-Y."/>
            <person name="Ni N.-T."/>
            <person name="Lo P.-H."/>
            <person name="Mushyakhwo K."/>
            <person name="Lin C.-F."/>
            <person name="Nai Y.-S."/>
        </authorList>
    </citation>
    <scope>NUCLEOTIDE SEQUENCE</scope>
    <source>
        <strain evidence="1">NCHU-NPUST-175</strain>
    </source>
</reference>
<accession>A0ACC4E4K2</accession>
<dbReference type="EMBL" id="JBGNUJ010000002">
    <property type="protein sequence ID" value="KAL3963562.1"/>
    <property type="molecule type" value="Genomic_DNA"/>
</dbReference>
<keyword evidence="2" id="KW-1185">Reference proteome</keyword>
<gene>
    <name evidence="1" type="ORF">ACCO45_000566</name>
</gene>
<evidence type="ECO:0000313" key="1">
    <source>
        <dbReference type="EMBL" id="KAL3963562.1"/>
    </source>
</evidence>
<comment type="caution">
    <text evidence="1">The sequence shown here is derived from an EMBL/GenBank/DDBJ whole genome shotgun (WGS) entry which is preliminary data.</text>
</comment>
<dbReference type="Proteomes" id="UP001638806">
    <property type="component" value="Unassembled WGS sequence"/>
</dbReference>
<evidence type="ECO:0000313" key="2">
    <source>
        <dbReference type="Proteomes" id="UP001638806"/>
    </source>
</evidence>
<sequence length="219" mass="23320">MAFAWARYAEGQWLAEPKGAVHVRLQLGAHRLEPVLDVLEGLVGGLPVVKLAQQLLRLGVQLRAHKVLLQDAAHDPGQDVRVRAGEEGRRIAATGCTSARRSRSARAALDRRCRRRCTRGRGRKAAHLAGRTRRHGRGLEGVRDGEVVDGGVVVEARVALARVEAAGERGGELAHEAVVRDAEVAQLEGEADEVGDEVKGVDAPVDEDGAVDVGVASGE</sequence>